<sequence>MKPRLVVVGHGMAAARTLEHLMAIAPGRHDVTVIGAEPVPGYNRILLSPVLAGEMTKEELQLQGAEWYTRHGIRLKLGRKATAILRGPREIVTDDGVRTPYDTLLLATGSRPVRLPIPGAELEGVATYRDLADTEAMIRASEVYPRAVVIGGGLLGLEAASGLRTRGMEVDVVHVMPWVMERQLDEAAAAVVQRKLESRGIRFHLGAQTLAIEGDRSARSVTIQRTGADPISLPADLVVMAVGIRPDTALAGAAGLRVDRGIVVDDTLLTYDPRIYAVGECVRHRGTCYGLVQPLYDMAKVCATHLAGVGSHYYSGSTQSTHLKVTGIDVFSAGDLSDAPRRQSQVLRDPVNGIYRRLVLEDDRLVGGILVGDSAGASRYADLIRTKASLGPLRKELMFLR</sequence>
<dbReference type="Gene3D" id="3.50.50.60">
    <property type="entry name" value="FAD/NAD(P)-binding domain"/>
    <property type="match status" value="2"/>
</dbReference>
<proteinExistence type="inferred from homology"/>
<keyword evidence="4" id="KW-0274">FAD</keyword>
<organism evidence="7 8">
    <name type="scientific">Usitatibacter rugosus</name>
    <dbReference type="NCBI Taxonomy" id="2732067"/>
    <lineage>
        <taxon>Bacteria</taxon>
        <taxon>Pseudomonadati</taxon>
        <taxon>Pseudomonadota</taxon>
        <taxon>Betaproteobacteria</taxon>
        <taxon>Nitrosomonadales</taxon>
        <taxon>Usitatibacteraceae</taxon>
        <taxon>Usitatibacter</taxon>
    </lineage>
</organism>
<dbReference type="Pfam" id="PF07992">
    <property type="entry name" value="Pyr_redox_2"/>
    <property type="match status" value="1"/>
</dbReference>
<dbReference type="Gene3D" id="3.30.390.30">
    <property type="match status" value="1"/>
</dbReference>
<dbReference type="GO" id="GO:0008942">
    <property type="term" value="F:nitrite reductase [NAD(P)H] activity"/>
    <property type="evidence" value="ECO:0007669"/>
    <property type="project" value="UniProtKB-EC"/>
</dbReference>
<dbReference type="InterPro" id="IPR023753">
    <property type="entry name" value="FAD/NAD-binding_dom"/>
</dbReference>
<dbReference type="EMBL" id="CP053069">
    <property type="protein sequence ID" value="QJR09868.1"/>
    <property type="molecule type" value="Genomic_DNA"/>
</dbReference>
<dbReference type="PRINTS" id="PR00411">
    <property type="entry name" value="PNDRDTASEI"/>
</dbReference>
<dbReference type="PANTHER" id="PTHR43429">
    <property type="entry name" value="PYRIDINE NUCLEOTIDE-DISULFIDE OXIDOREDUCTASE DOMAIN-CONTAINING"/>
    <property type="match status" value="1"/>
</dbReference>
<dbReference type="InterPro" id="IPR016156">
    <property type="entry name" value="FAD/NAD-linked_Rdtase_dimer_sf"/>
</dbReference>
<reference evidence="7 8" key="1">
    <citation type="submission" date="2020-04" db="EMBL/GenBank/DDBJ databases">
        <title>Usitatibacter rugosus gen. nov., sp. nov. and Usitatibacter palustris sp. nov., novel members of Usitatibacteraceae fam. nov. within the order Nitrosomonadales isolated from soil.</title>
        <authorList>
            <person name="Huber K.J."/>
            <person name="Neumann-Schaal M."/>
            <person name="Geppert A."/>
            <person name="Luckner M."/>
            <person name="Wanner G."/>
            <person name="Overmann J."/>
        </authorList>
    </citation>
    <scope>NUCLEOTIDE SEQUENCE [LARGE SCALE GENOMIC DNA]</scope>
    <source>
        <strain evidence="7 8">0125_3</strain>
    </source>
</reference>
<evidence type="ECO:0000256" key="1">
    <source>
        <dbReference type="ARBA" id="ARBA00001974"/>
    </source>
</evidence>
<dbReference type="AlphaFoldDB" id="A0A6M4GSQ2"/>
<comment type="cofactor">
    <cofactor evidence="1">
        <name>FAD</name>
        <dbReference type="ChEBI" id="CHEBI:57692"/>
    </cofactor>
</comment>
<dbReference type="PANTHER" id="PTHR43429:SF3">
    <property type="entry name" value="NITRITE REDUCTASE [NAD(P)H]"/>
    <property type="match status" value="1"/>
</dbReference>
<keyword evidence="3" id="KW-0285">Flavoprotein</keyword>
<dbReference type="InterPro" id="IPR036188">
    <property type="entry name" value="FAD/NAD-bd_sf"/>
</dbReference>
<evidence type="ECO:0000256" key="3">
    <source>
        <dbReference type="ARBA" id="ARBA00022630"/>
    </source>
</evidence>
<evidence type="ECO:0000259" key="5">
    <source>
        <dbReference type="Pfam" id="PF07992"/>
    </source>
</evidence>
<keyword evidence="8" id="KW-1185">Reference proteome</keyword>
<evidence type="ECO:0000313" key="7">
    <source>
        <dbReference type="EMBL" id="QJR09868.1"/>
    </source>
</evidence>
<protein>
    <submittedName>
        <fullName evidence="7">Nitrite reductase [NAD(P)H]</fullName>
        <ecNumber evidence="7">1.7.1.4</ecNumber>
    </submittedName>
</protein>
<dbReference type="PRINTS" id="PR00368">
    <property type="entry name" value="FADPNR"/>
</dbReference>
<dbReference type="InterPro" id="IPR050260">
    <property type="entry name" value="FAD-bd_OxRdtase"/>
</dbReference>
<evidence type="ECO:0000256" key="2">
    <source>
        <dbReference type="ARBA" id="ARBA00006442"/>
    </source>
</evidence>
<evidence type="ECO:0000259" key="6">
    <source>
        <dbReference type="Pfam" id="PF18267"/>
    </source>
</evidence>
<dbReference type="EC" id="1.7.1.4" evidence="7"/>
<dbReference type="InterPro" id="IPR041575">
    <property type="entry name" value="Rubredoxin_C"/>
</dbReference>
<dbReference type="Proteomes" id="UP000501534">
    <property type="component" value="Chromosome"/>
</dbReference>
<keyword evidence="7" id="KW-0560">Oxidoreductase</keyword>
<feature type="domain" description="NADH-rubredoxin oxidoreductase C-terminal" evidence="6">
    <location>
        <begin position="320"/>
        <end position="387"/>
    </location>
</feature>
<dbReference type="Pfam" id="PF18267">
    <property type="entry name" value="Rubredoxin_C"/>
    <property type="match status" value="1"/>
</dbReference>
<dbReference type="KEGG" id="uru:DSM104443_00918"/>
<evidence type="ECO:0000313" key="8">
    <source>
        <dbReference type="Proteomes" id="UP000501534"/>
    </source>
</evidence>
<name>A0A6M4GSQ2_9PROT</name>
<feature type="domain" description="FAD/NAD(P)-binding" evidence="5">
    <location>
        <begin position="4"/>
        <end position="283"/>
    </location>
</feature>
<comment type="similarity">
    <text evidence="2">Belongs to the FAD-dependent oxidoreductase family.</text>
</comment>
<dbReference type="SUPFAM" id="SSF51905">
    <property type="entry name" value="FAD/NAD(P)-binding domain"/>
    <property type="match status" value="2"/>
</dbReference>
<evidence type="ECO:0000256" key="4">
    <source>
        <dbReference type="ARBA" id="ARBA00022827"/>
    </source>
</evidence>
<accession>A0A6M4GSQ2</accession>
<gene>
    <name evidence="7" type="primary">nasD</name>
    <name evidence="7" type="ORF">DSM104443_00918</name>
</gene>
<dbReference type="RefSeq" id="WP_171089929.1">
    <property type="nucleotide sequence ID" value="NZ_CP053069.1"/>
</dbReference>